<keyword evidence="4" id="KW-0804">Transcription</keyword>
<comment type="caution">
    <text evidence="6">The sequence shown here is derived from an EMBL/GenBank/DDBJ whole genome shotgun (WGS) entry which is preliminary data.</text>
</comment>
<evidence type="ECO:0000256" key="4">
    <source>
        <dbReference type="ARBA" id="ARBA00023163"/>
    </source>
</evidence>
<dbReference type="GO" id="GO:0003700">
    <property type="term" value="F:DNA-binding transcription factor activity"/>
    <property type="evidence" value="ECO:0007669"/>
    <property type="project" value="InterPro"/>
</dbReference>
<keyword evidence="2" id="KW-0805">Transcription regulation</keyword>
<comment type="similarity">
    <text evidence="1">Belongs to the LysR transcriptional regulatory family.</text>
</comment>
<protein>
    <submittedName>
        <fullName evidence="6">LysR family transcriptional regulator</fullName>
    </submittedName>
</protein>
<evidence type="ECO:0000313" key="7">
    <source>
        <dbReference type="Proteomes" id="UP000575469"/>
    </source>
</evidence>
<feature type="domain" description="HTH lysR-type" evidence="5">
    <location>
        <begin position="1"/>
        <end position="57"/>
    </location>
</feature>
<name>A0A848NR00_9RALS</name>
<organism evidence="6 7">
    <name type="scientific">Ralstonia insidiosa</name>
    <dbReference type="NCBI Taxonomy" id="190721"/>
    <lineage>
        <taxon>Bacteria</taxon>
        <taxon>Pseudomonadati</taxon>
        <taxon>Pseudomonadota</taxon>
        <taxon>Betaproteobacteria</taxon>
        <taxon>Burkholderiales</taxon>
        <taxon>Burkholderiaceae</taxon>
        <taxon>Ralstonia</taxon>
    </lineage>
</organism>
<dbReference type="FunFam" id="1.10.10.10:FF:000001">
    <property type="entry name" value="LysR family transcriptional regulator"/>
    <property type="match status" value="1"/>
</dbReference>
<evidence type="ECO:0000256" key="3">
    <source>
        <dbReference type="ARBA" id="ARBA00023125"/>
    </source>
</evidence>
<dbReference type="PANTHER" id="PTHR30126:SF40">
    <property type="entry name" value="HTH-TYPE TRANSCRIPTIONAL REGULATOR GLTR"/>
    <property type="match status" value="1"/>
</dbReference>
<dbReference type="InterPro" id="IPR036390">
    <property type="entry name" value="WH_DNA-bd_sf"/>
</dbReference>
<evidence type="ECO:0000256" key="2">
    <source>
        <dbReference type="ARBA" id="ARBA00023015"/>
    </source>
</evidence>
<dbReference type="Pfam" id="PF03466">
    <property type="entry name" value="LysR_substrate"/>
    <property type="match status" value="1"/>
</dbReference>
<dbReference type="PANTHER" id="PTHR30126">
    <property type="entry name" value="HTH-TYPE TRANSCRIPTIONAL REGULATOR"/>
    <property type="match status" value="1"/>
</dbReference>
<dbReference type="EMBL" id="JABBZM010000004">
    <property type="protein sequence ID" value="NMV37522.1"/>
    <property type="molecule type" value="Genomic_DNA"/>
</dbReference>
<dbReference type="InterPro" id="IPR005119">
    <property type="entry name" value="LysR_subst-bd"/>
</dbReference>
<dbReference type="Proteomes" id="UP000575469">
    <property type="component" value="Unassembled WGS sequence"/>
</dbReference>
<evidence type="ECO:0000313" key="6">
    <source>
        <dbReference type="EMBL" id="NMV37522.1"/>
    </source>
</evidence>
<dbReference type="CDD" id="cd05466">
    <property type="entry name" value="PBP2_LTTR_substrate"/>
    <property type="match status" value="1"/>
</dbReference>
<dbReference type="InterPro" id="IPR000847">
    <property type="entry name" value="LysR_HTH_N"/>
</dbReference>
<accession>A0A848NR00</accession>
<dbReference type="PRINTS" id="PR00039">
    <property type="entry name" value="HTHLYSR"/>
</dbReference>
<dbReference type="Pfam" id="PF00126">
    <property type="entry name" value="HTH_1"/>
    <property type="match status" value="1"/>
</dbReference>
<evidence type="ECO:0000256" key="1">
    <source>
        <dbReference type="ARBA" id="ARBA00009437"/>
    </source>
</evidence>
<reference evidence="6 7" key="1">
    <citation type="submission" date="2020-04" db="EMBL/GenBank/DDBJ databases">
        <title>Ralstonia insidiosa genome sequencing and assembly.</title>
        <authorList>
            <person name="Martins R.C.R."/>
            <person name="Perdigao-Neto L.V."/>
            <person name="Levin A.S.S."/>
            <person name="Costa S.F."/>
        </authorList>
    </citation>
    <scope>NUCLEOTIDE SEQUENCE [LARGE SCALE GENOMIC DNA]</scope>
    <source>
        <strain evidence="6 7">5047</strain>
    </source>
</reference>
<sequence>MLEEMRTFVLLAQTGSIARVAEHLPLTQPAVTKQIQRLERALDTVLFDRRVKPFRLTAEGEAVLARCRTIVGEFEALRSAVRATGEPEGALRVGVSHAVSDAWFARLLSRLRLRYPGVSFRLSCEWGGVLRDRLKRAELDVALWLAPSNARGHHADADIRVIGTEPVSLIAAPSRKLPPTLSMAQVTEEAWVLNPAGCEMRAWLLGRYEADRLTPNVAAEVQSVPLQHALVAEGFGLGFAPVRLIGPQLAEGMLSAHKLTSAPSEWDVCVQRAPSLGRLAQVVDALESAMSTEAAAAR</sequence>
<dbReference type="RefSeq" id="WP_169339591.1">
    <property type="nucleotide sequence ID" value="NZ_JABBZM010000004.1"/>
</dbReference>
<evidence type="ECO:0000259" key="5">
    <source>
        <dbReference type="PROSITE" id="PS50931"/>
    </source>
</evidence>
<dbReference type="InterPro" id="IPR036388">
    <property type="entry name" value="WH-like_DNA-bd_sf"/>
</dbReference>
<dbReference type="AlphaFoldDB" id="A0A848NR00"/>
<dbReference type="PROSITE" id="PS50931">
    <property type="entry name" value="HTH_LYSR"/>
    <property type="match status" value="1"/>
</dbReference>
<keyword evidence="3" id="KW-0238">DNA-binding</keyword>
<dbReference type="SUPFAM" id="SSF46785">
    <property type="entry name" value="Winged helix' DNA-binding domain"/>
    <property type="match status" value="1"/>
</dbReference>
<dbReference type="GO" id="GO:0000976">
    <property type="term" value="F:transcription cis-regulatory region binding"/>
    <property type="evidence" value="ECO:0007669"/>
    <property type="project" value="TreeGrafter"/>
</dbReference>
<dbReference type="Gene3D" id="3.40.190.290">
    <property type="match status" value="1"/>
</dbReference>
<proteinExistence type="inferred from homology"/>
<gene>
    <name evidence="6" type="ORF">HGR00_06345</name>
</gene>
<dbReference type="SUPFAM" id="SSF53850">
    <property type="entry name" value="Periplasmic binding protein-like II"/>
    <property type="match status" value="1"/>
</dbReference>
<dbReference type="Gene3D" id="1.10.10.10">
    <property type="entry name" value="Winged helix-like DNA-binding domain superfamily/Winged helix DNA-binding domain"/>
    <property type="match status" value="1"/>
</dbReference>